<protein>
    <submittedName>
        <fullName evidence="1">Uncharacterized protein</fullName>
    </submittedName>
</protein>
<organism evidence="1 2">
    <name type="scientific">Sinosporangium album</name>
    <dbReference type="NCBI Taxonomy" id="504805"/>
    <lineage>
        <taxon>Bacteria</taxon>
        <taxon>Bacillati</taxon>
        <taxon>Actinomycetota</taxon>
        <taxon>Actinomycetes</taxon>
        <taxon>Streptosporangiales</taxon>
        <taxon>Streptosporangiaceae</taxon>
        <taxon>Sinosporangium</taxon>
    </lineage>
</organism>
<dbReference type="Proteomes" id="UP000198923">
    <property type="component" value="Unassembled WGS sequence"/>
</dbReference>
<accession>A0A1G7ZCI2</accession>
<proteinExistence type="predicted"/>
<dbReference type="EMBL" id="FNCN01000011">
    <property type="protein sequence ID" value="SDH06335.1"/>
    <property type="molecule type" value="Genomic_DNA"/>
</dbReference>
<gene>
    <name evidence="1" type="ORF">SAMN05421505_1111</name>
</gene>
<name>A0A1G7ZCI2_9ACTN</name>
<keyword evidence="2" id="KW-1185">Reference proteome</keyword>
<feature type="non-terminal residue" evidence="1">
    <location>
        <position position="26"/>
    </location>
</feature>
<dbReference type="AlphaFoldDB" id="A0A1G7ZCI2"/>
<evidence type="ECO:0000313" key="2">
    <source>
        <dbReference type="Proteomes" id="UP000198923"/>
    </source>
</evidence>
<reference evidence="1 2" key="1">
    <citation type="submission" date="2016-10" db="EMBL/GenBank/DDBJ databases">
        <authorList>
            <person name="de Groot N.N."/>
        </authorList>
    </citation>
    <scope>NUCLEOTIDE SEQUENCE [LARGE SCALE GENOMIC DNA]</scope>
    <source>
        <strain evidence="1 2">CPCC 201354</strain>
    </source>
</reference>
<evidence type="ECO:0000313" key="1">
    <source>
        <dbReference type="EMBL" id="SDH06335.1"/>
    </source>
</evidence>
<sequence>MREVVWGFCVERGIAFKCLARRALVK</sequence>